<proteinExistence type="predicted"/>
<reference evidence="1 2" key="1">
    <citation type="journal article" date="2019" name="Nat. Ecol. Evol.">
        <title>Megaphylogeny resolves global patterns of mushroom evolution.</title>
        <authorList>
            <person name="Varga T."/>
            <person name="Krizsan K."/>
            <person name="Foldi C."/>
            <person name="Dima B."/>
            <person name="Sanchez-Garcia M."/>
            <person name="Sanchez-Ramirez S."/>
            <person name="Szollosi G.J."/>
            <person name="Szarkandi J.G."/>
            <person name="Papp V."/>
            <person name="Albert L."/>
            <person name="Andreopoulos W."/>
            <person name="Angelini C."/>
            <person name="Antonin V."/>
            <person name="Barry K.W."/>
            <person name="Bougher N.L."/>
            <person name="Buchanan P."/>
            <person name="Buyck B."/>
            <person name="Bense V."/>
            <person name="Catcheside P."/>
            <person name="Chovatia M."/>
            <person name="Cooper J."/>
            <person name="Damon W."/>
            <person name="Desjardin D."/>
            <person name="Finy P."/>
            <person name="Geml J."/>
            <person name="Haridas S."/>
            <person name="Hughes K."/>
            <person name="Justo A."/>
            <person name="Karasinski D."/>
            <person name="Kautmanova I."/>
            <person name="Kiss B."/>
            <person name="Kocsube S."/>
            <person name="Kotiranta H."/>
            <person name="LaButti K.M."/>
            <person name="Lechner B.E."/>
            <person name="Liimatainen K."/>
            <person name="Lipzen A."/>
            <person name="Lukacs Z."/>
            <person name="Mihaltcheva S."/>
            <person name="Morgado L.N."/>
            <person name="Niskanen T."/>
            <person name="Noordeloos M.E."/>
            <person name="Ohm R.A."/>
            <person name="Ortiz-Santana B."/>
            <person name="Ovrebo C."/>
            <person name="Racz N."/>
            <person name="Riley R."/>
            <person name="Savchenko A."/>
            <person name="Shiryaev A."/>
            <person name="Soop K."/>
            <person name="Spirin V."/>
            <person name="Szebenyi C."/>
            <person name="Tomsovsky M."/>
            <person name="Tulloss R.E."/>
            <person name="Uehling J."/>
            <person name="Grigoriev I.V."/>
            <person name="Vagvolgyi C."/>
            <person name="Papp T."/>
            <person name="Martin F.M."/>
            <person name="Miettinen O."/>
            <person name="Hibbett D.S."/>
            <person name="Nagy L.G."/>
        </authorList>
    </citation>
    <scope>NUCLEOTIDE SEQUENCE [LARGE SCALE GENOMIC DNA]</scope>
    <source>
        <strain evidence="1 2">HHB13444</strain>
    </source>
</reference>
<evidence type="ECO:0000313" key="1">
    <source>
        <dbReference type="EMBL" id="TFK77958.1"/>
    </source>
</evidence>
<dbReference type="STRING" id="1314778.A0A5C3NNT3"/>
<keyword evidence="2" id="KW-1185">Reference proteome</keyword>
<dbReference type="Proteomes" id="UP000308197">
    <property type="component" value="Unassembled WGS sequence"/>
</dbReference>
<dbReference type="AlphaFoldDB" id="A0A5C3NNT3"/>
<feature type="non-terminal residue" evidence="1">
    <location>
        <position position="1"/>
    </location>
</feature>
<protein>
    <submittedName>
        <fullName evidence="1">Uncharacterized protein</fullName>
    </submittedName>
</protein>
<dbReference type="EMBL" id="ML212952">
    <property type="protein sequence ID" value="TFK77958.1"/>
    <property type="molecule type" value="Genomic_DNA"/>
</dbReference>
<name>A0A5C3NNT3_9APHY</name>
<gene>
    <name evidence="1" type="ORF">K466DRAFT_440633</name>
</gene>
<feature type="non-terminal residue" evidence="1">
    <location>
        <position position="59"/>
    </location>
</feature>
<sequence length="59" mass="6517">VDCLIEALYPGIKQPGKPDEYFLERTILSATNDAVDDLNQAILDKFPGEETVLHSADKV</sequence>
<evidence type="ECO:0000313" key="2">
    <source>
        <dbReference type="Proteomes" id="UP000308197"/>
    </source>
</evidence>
<organism evidence="1 2">
    <name type="scientific">Polyporus arcularius HHB13444</name>
    <dbReference type="NCBI Taxonomy" id="1314778"/>
    <lineage>
        <taxon>Eukaryota</taxon>
        <taxon>Fungi</taxon>
        <taxon>Dikarya</taxon>
        <taxon>Basidiomycota</taxon>
        <taxon>Agaricomycotina</taxon>
        <taxon>Agaricomycetes</taxon>
        <taxon>Polyporales</taxon>
        <taxon>Polyporaceae</taxon>
        <taxon>Polyporus</taxon>
    </lineage>
</organism>
<accession>A0A5C3NNT3</accession>
<dbReference type="InParanoid" id="A0A5C3NNT3"/>